<evidence type="ECO:0000256" key="5">
    <source>
        <dbReference type="ARBA" id="ARBA00022827"/>
    </source>
</evidence>
<evidence type="ECO:0000256" key="2">
    <source>
        <dbReference type="ARBA" id="ARBA00007992"/>
    </source>
</evidence>
<evidence type="ECO:0000313" key="11">
    <source>
        <dbReference type="EMBL" id="KAJ5111143.1"/>
    </source>
</evidence>
<keyword evidence="5" id="KW-0274">FAD</keyword>
<dbReference type="InterPro" id="IPR002938">
    <property type="entry name" value="FAD-bd"/>
</dbReference>
<comment type="similarity">
    <text evidence="2">Belongs to the paxM FAD-dependent monooxygenase family.</text>
</comment>
<feature type="transmembrane region" description="Helical" evidence="9">
    <location>
        <begin position="443"/>
        <end position="464"/>
    </location>
</feature>
<dbReference type="GO" id="GO:0004497">
    <property type="term" value="F:monooxygenase activity"/>
    <property type="evidence" value="ECO:0007669"/>
    <property type="project" value="InterPro"/>
</dbReference>
<dbReference type="AlphaFoldDB" id="A0A9W9G330"/>
<feature type="domain" description="FAD-binding" evidence="10">
    <location>
        <begin position="5"/>
        <end position="338"/>
    </location>
</feature>
<evidence type="ECO:0000259" key="10">
    <source>
        <dbReference type="Pfam" id="PF01494"/>
    </source>
</evidence>
<comment type="subcellular location">
    <subcellularLocation>
        <location evidence="1">Membrane</location>
    </subcellularLocation>
</comment>
<evidence type="ECO:0000256" key="4">
    <source>
        <dbReference type="ARBA" id="ARBA00022692"/>
    </source>
</evidence>
<dbReference type="GeneID" id="81353151"/>
<dbReference type="PANTHER" id="PTHR47356:SF2">
    <property type="entry name" value="FAD-BINDING DOMAIN-CONTAINING PROTEIN-RELATED"/>
    <property type="match status" value="1"/>
</dbReference>
<reference evidence="11" key="1">
    <citation type="submission" date="2022-11" db="EMBL/GenBank/DDBJ databases">
        <authorList>
            <person name="Petersen C."/>
        </authorList>
    </citation>
    <scope>NUCLEOTIDE SEQUENCE</scope>
    <source>
        <strain evidence="11">IBT 30761</strain>
    </source>
</reference>
<keyword evidence="4 9" id="KW-0812">Transmembrane</keyword>
<evidence type="ECO:0000256" key="8">
    <source>
        <dbReference type="ARBA" id="ARBA00023136"/>
    </source>
</evidence>
<name>A0A9W9G330_9EURO</name>
<dbReference type="RefSeq" id="XP_056479213.1">
    <property type="nucleotide sequence ID" value="XM_056614172.1"/>
</dbReference>
<keyword evidence="6 9" id="KW-1133">Transmembrane helix</keyword>
<dbReference type="Gene3D" id="3.50.50.60">
    <property type="entry name" value="FAD/NAD(P)-binding domain"/>
    <property type="match status" value="1"/>
</dbReference>
<dbReference type="OrthoDB" id="2431938at2759"/>
<keyword evidence="12" id="KW-1185">Reference proteome</keyword>
<feature type="transmembrane region" description="Helical" evidence="9">
    <location>
        <begin position="629"/>
        <end position="651"/>
    </location>
</feature>
<comment type="caution">
    <text evidence="11">The sequence shown here is derived from an EMBL/GenBank/DDBJ whole genome shotgun (WGS) entry which is preliminary data.</text>
</comment>
<dbReference type="PRINTS" id="PR00420">
    <property type="entry name" value="RNGMNOXGNASE"/>
</dbReference>
<feature type="transmembrane region" description="Helical" evidence="9">
    <location>
        <begin position="556"/>
        <end position="577"/>
    </location>
</feature>
<dbReference type="EMBL" id="JAPQKI010000002">
    <property type="protein sequence ID" value="KAJ5111143.1"/>
    <property type="molecule type" value="Genomic_DNA"/>
</dbReference>
<keyword evidence="8 9" id="KW-0472">Membrane</keyword>
<evidence type="ECO:0000256" key="6">
    <source>
        <dbReference type="ARBA" id="ARBA00022989"/>
    </source>
</evidence>
<feature type="transmembrane region" description="Helical" evidence="9">
    <location>
        <begin position="671"/>
        <end position="690"/>
    </location>
</feature>
<dbReference type="GO" id="GO:0016020">
    <property type="term" value="C:membrane"/>
    <property type="evidence" value="ECO:0007669"/>
    <property type="project" value="UniProtKB-SubCell"/>
</dbReference>
<dbReference type="GO" id="GO:0071949">
    <property type="term" value="F:FAD binding"/>
    <property type="evidence" value="ECO:0007669"/>
    <property type="project" value="InterPro"/>
</dbReference>
<keyword evidence="7" id="KW-0560">Oxidoreductase</keyword>
<evidence type="ECO:0000256" key="9">
    <source>
        <dbReference type="SAM" id="Phobius"/>
    </source>
</evidence>
<gene>
    <name evidence="11" type="ORF">N7532_001678</name>
</gene>
<feature type="transmembrane region" description="Helical" evidence="9">
    <location>
        <begin position="476"/>
        <end position="494"/>
    </location>
</feature>
<evidence type="ECO:0000256" key="7">
    <source>
        <dbReference type="ARBA" id="ARBA00023002"/>
    </source>
</evidence>
<organism evidence="11 12">
    <name type="scientific">Penicillium argentinense</name>
    <dbReference type="NCBI Taxonomy" id="1131581"/>
    <lineage>
        <taxon>Eukaryota</taxon>
        <taxon>Fungi</taxon>
        <taxon>Dikarya</taxon>
        <taxon>Ascomycota</taxon>
        <taxon>Pezizomycotina</taxon>
        <taxon>Eurotiomycetes</taxon>
        <taxon>Eurotiomycetidae</taxon>
        <taxon>Eurotiales</taxon>
        <taxon>Aspergillaceae</taxon>
        <taxon>Penicillium</taxon>
    </lineage>
</organism>
<keyword evidence="3" id="KW-0285">Flavoprotein</keyword>
<evidence type="ECO:0000256" key="3">
    <source>
        <dbReference type="ARBA" id="ARBA00022630"/>
    </source>
</evidence>
<reference evidence="11" key="2">
    <citation type="journal article" date="2023" name="IMA Fungus">
        <title>Comparative genomic study of the Penicillium genus elucidates a diverse pangenome and 15 lateral gene transfer events.</title>
        <authorList>
            <person name="Petersen C."/>
            <person name="Sorensen T."/>
            <person name="Nielsen M.R."/>
            <person name="Sondergaard T.E."/>
            <person name="Sorensen J.L."/>
            <person name="Fitzpatrick D.A."/>
            <person name="Frisvad J.C."/>
            <person name="Nielsen K.L."/>
        </authorList>
    </citation>
    <scope>NUCLEOTIDE SEQUENCE</scope>
    <source>
        <strain evidence="11">IBT 30761</strain>
    </source>
</reference>
<dbReference type="InterPro" id="IPR036188">
    <property type="entry name" value="FAD/NAD-bd_sf"/>
</dbReference>
<dbReference type="Proteomes" id="UP001149074">
    <property type="component" value="Unassembled WGS sequence"/>
</dbReference>
<evidence type="ECO:0000256" key="1">
    <source>
        <dbReference type="ARBA" id="ARBA00004370"/>
    </source>
</evidence>
<accession>A0A9W9G330</accession>
<dbReference type="PANTHER" id="PTHR47356">
    <property type="entry name" value="FAD-DEPENDENT MONOOXYGENASE ASQG-RELATED"/>
    <property type="match status" value="1"/>
</dbReference>
<dbReference type="Pfam" id="PF01494">
    <property type="entry name" value="FAD_binding_3"/>
    <property type="match status" value="1"/>
</dbReference>
<feature type="transmembrane region" description="Helical" evidence="9">
    <location>
        <begin position="514"/>
        <end position="535"/>
    </location>
</feature>
<proteinExistence type="inferred from homology"/>
<feature type="transmembrane region" description="Helical" evidence="9">
    <location>
        <begin position="702"/>
        <end position="728"/>
    </location>
</feature>
<dbReference type="SUPFAM" id="SSF51905">
    <property type="entry name" value="FAD/NAD(P)-binding domain"/>
    <property type="match status" value="1"/>
</dbReference>
<evidence type="ECO:0000313" key="12">
    <source>
        <dbReference type="Proteomes" id="UP001149074"/>
    </source>
</evidence>
<dbReference type="InterPro" id="IPR050562">
    <property type="entry name" value="FAD_mOase_fung"/>
</dbReference>
<protein>
    <recommendedName>
        <fullName evidence="10">FAD-binding domain-containing protein</fullName>
    </recommendedName>
</protein>
<sequence length="740" mass="81953">MPPFKIIIVGGSIAGLTLANILERYGIDYIVLEKHTTIAPQLGASLCMLPHGARILDQLGIWSKIEKMSMSIGQSQSFGPDGLPLGAPEPFGDTMAEVMHFLDRQQLLEVLFQNLQDKSKVFPACDVFKIEELDGGVQVALKDGSIITGDILVGADGVHSRMRDEIWRIAESESSEYGAAKMSQSIKCDYKCIFGIGKRPEGITDYASFKCFHKGRSYLISAGPDNKLYFFAFFKNSATTTHRAIPRYTSEDANALAAKFASDPLFNGITFGQIYQRIANAVLVPLEEYVLKKCFYKRAILIGDSFHKMNPLAGQGGNSAIESAGVLADLFKETLDQEKQPSNETIEHIFHEFQEIRRPRATGLMEMTKKMQKMEVLDNTLIEFLQLKITSKMGVDHIVPMIASGSTPGRTLKYLPKNIKNGAVALDEEVRVNPRDRSTLATVAWSVLMLFIASLSWSWTQLLGSSIATNFDKSGFGPLYVLPLAVAINTLWVIESYRPGLFLSPLVSAVPFNLAVTKLNWATIAPLYFALYIITSRGKSFYFPFPRAIDHLVAKSLLASLFIAYIPAALRVLPSLTQGERPDLSSNRILLASHLALPVLLHLGKRILGASSVKLSVGQRLFSSHDLKYLTRFYTLLFFLMSTAHLVLVSLAVPQVISDISALQIIGSWELTQFACLALAIVAWCLFAVWEMRRVDLTEVSLLTTFVVSTLSSILIGPAAVLFALWGWREHVLEIGRQRI</sequence>